<keyword evidence="6" id="KW-0274">FAD</keyword>
<name>A0A854QMJ3_CRYNE</name>
<keyword evidence="3 6" id="KW-0560">Oxidoreductase</keyword>
<dbReference type="Proteomes" id="UP000199727">
    <property type="component" value="Unassembled WGS sequence"/>
</dbReference>
<sequence length="537" mass="59366">MPPPITDDGYHWTRSTGMQQGVLHCKGVVDPPSRIDNSFLEYDVVVIGAGYAGLIAARELVQRGHSVALLEARDRVGGRTWTAEIDGYMYEMGGTWVTHWMGYLQKEMERYGMEDDLITTRTKGAGDDFYTLNVPGSKPRKMSHAEAGALAARAWDVFVNVDGNAGRTVCPLPHAPFNNARTTKADVEAIDQLSAVDRLEQIGHLLTNEERGVLEALLLHISGGTLETTATWDLVHSNALQGHSSVNFEEVWTTYKLREGQSGLARAMFDEACISGLDYAFKTPVDTIRDLGNFVEIHTATGSTFRATRVISTIPLNVLHTIKFEPPVSPTRAEAFRLGHINHMSKIHAEVKGDIASWCGLTYPAKLMFGYSDGLYPNGNTHIVTFGADETDDFVPEKNPEQVIEAMNKIRPMDVQRLVFHNWNTDPWSMAGPAWYRPGYATKYQEELQSRHGNIFFASADWARGWRAAIDGALEQGFCNAQSVSRELQGRPWKRGYFLPLGDSVSDSIPPVGATENGTNGKDGVNGLSNHVNGFYI</sequence>
<evidence type="ECO:0000256" key="1">
    <source>
        <dbReference type="ARBA" id="ARBA00001974"/>
    </source>
</evidence>
<dbReference type="Gene3D" id="3.50.50.60">
    <property type="entry name" value="FAD/NAD(P)-binding domain"/>
    <property type="match status" value="2"/>
</dbReference>
<dbReference type="AlphaFoldDB" id="A0A854QMJ3"/>
<dbReference type="InterPro" id="IPR036188">
    <property type="entry name" value="FAD/NAD-bd_sf"/>
</dbReference>
<proteinExistence type="inferred from homology"/>
<dbReference type="FunFam" id="3.50.50.60:FF:000295">
    <property type="entry name" value="Amine oxidase"/>
    <property type="match status" value="1"/>
</dbReference>
<protein>
    <recommendedName>
        <fullName evidence="6">Amine oxidase</fullName>
        <ecNumber evidence="6">1.4.3.-</ecNumber>
    </recommendedName>
</protein>
<reference evidence="8 9" key="1">
    <citation type="submission" date="2017-06" db="EMBL/GenBank/DDBJ databases">
        <title>Global population genomics of the pathogenic fungus Cryptococcus neoformans var. grubii.</title>
        <authorList>
            <person name="Cuomo C."/>
            <person name="Litvintseva A."/>
            <person name="Chen Y."/>
            <person name="Young S."/>
            <person name="Zeng Q."/>
            <person name="Chapman S."/>
            <person name="Gujja S."/>
            <person name="Saif S."/>
            <person name="Birren B."/>
        </authorList>
    </citation>
    <scope>NUCLEOTIDE SEQUENCE [LARGE SCALE GENOMIC DNA]</scope>
    <source>
        <strain evidence="8 9">Tu259-1</strain>
    </source>
</reference>
<comment type="similarity">
    <text evidence="2 6">Belongs to the flavin monoamine oxidase family.</text>
</comment>
<evidence type="ECO:0000313" key="8">
    <source>
        <dbReference type="EMBL" id="OXG23881.1"/>
    </source>
</evidence>
<dbReference type="SUPFAM" id="SSF51905">
    <property type="entry name" value="FAD/NAD(P)-binding domain"/>
    <property type="match status" value="1"/>
</dbReference>
<dbReference type="PANTHER" id="PTHR43563:SF1">
    <property type="entry name" value="AMINE OXIDASE [FLAVIN-CONTAINING] B"/>
    <property type="match status" value="1"/>
</dbReference>
<evidence type="ECO:0000256" key="4">
    <source>
        <dbReference type="ARBA" id="ARBA00048448"/>
    </source>
</evidence>
<feature type="binding site" evidence="5">
    <location>
        <position position="386"/>
    </location>
    <ligand>
        <name>substrate</name>
    </ligand>
</feature>
<dbReference type="EC" id="1.4.3.-" evidence="6"/>
<comment type="cofactor">
    <cofactor evidence="1 6">
        <name>FAD</name>
        <dbReference type="ChEBI" id="CHEBI:57692"/>
    </cofactor>
</comment>
<evidence type="ECO:0000256" key="6">
    <source>
        <dbReference type="RuleBase" id="RU362067"/>
    </source>
</evidence>
<feature type="domain" description="Amine oxidase" evidence="7">
    <location>
        <begin position="52"/>
        <end position="483"/>
    </location>
</feature>
<organism evidence="8 9">
    <name type="scientific">Cryptococcus neoformans Tu259-1</name>
    <dbReference type="NCBI Taxonomy" id="1230072"/>
    <lineage>
        <taxon>Eukaryota</taxon>
        <taxon>Fungi</taxon>
        <taxon>Dikarya</taxon>
        <taxon>Basidiomycota</taxon>
        <taxon>Agaricomycotina</taxon>
        <taxon>Tremellomycetes</taxon>
        <taxon>Tremellales</taxon>
        <taxon>Cryptococcaceae</taxon>
        <taxon>Cryptococcus</taxon>
        <taxon>Cryptococcus neoformans species complex</taxon>
    </lineage>
</organism>
<keyword evidence="6" id="KW-0285">Flavoprotein</keyword>
<comment type="caution">
    <text evidence="8">The sequence shown here is derived from an EMBL/GenBank/DDBJ whole genome shotgun (WGS) entry which is preliminary data.</text>
</comment>
<feature type="binding site" evidence="5">
    <location>
        <begin position="71"/>
        <end position="72"/>
    </location>
    <ligand>
        <name>FAD</name>
        <dbReference type="ChEBI" id="CHEBI:57692"/>
    </ligand>
</feature>
<evidence type="ECO:0000256" key="5">
    <source>
        <dbReference type="PIRSR" id="PIRSR601613-1"/>
    </source>
</evidence>
<evidence type="ECO:0000256" key="3">
    <source>
        <dbReference type="ARBA" id="ARBA00023002"/>
    </source>
</evidence>
<dbReference type="FunFam" id="3.90.660.10:FF:000024">
    <property type="entry name" value="Amine oxidase"/>
    <property type="match status" value="1"/>
</dbReference>
<dbReference type="PANTHER" id="PTHR43563">
    <property type="entry name" value="AMINE OXIDASE"/>
    <property type="match status" value="1"/>
</dbReference>
<dbReference type="FunFam" id="3.50.50.60:FF:000311">
    <property type="entry name" value="Amine oxidase"/>
    <property type="match status" value="1"/>
</dbReference>
<dbReference type="InterPro" id="IPR002937">
    <property type="entry name" value="Amino_oxidase"/>
</dbReference>
<gene>
    <name evidence="8" type="ORF">C361_02421</name>
</gene>
<dbReference type="PRINTS" id="PR00757">
    <property type="entry name" value="AMINEOXDASEF"/>
</dbReference>
<evidence type="ECO:0000313" key="9">
    <source>
        <dbReference type="Proteomes" id="UP000199727"/>
    </source>
</evidence>
<comment type="catalytic activity">
    <reaction evidence="4">
        <text>a secondary aliphatic amine + O2 + H2O = a primary amine + an aldehyde + H2O2</text>
        <dbReference type="Rhea" id="RHEA:26414"/>
        <dbReference type="ChEBI" id="CHEBI:15377"/>
        <dbReference type="ChEBI" id="CHEBI:15379"/>
        <dbReference type="ChEBI" id="CHEBI:16240"/>
        <dbReference type="ChEBI" id="CHEBI:17478"/>
        <dbReference type="ChEBI" id="CHEBI:58855"/>
        <dbReference type="ChEBI" id="CHEBI:65296"/>
        <dbReference type="EC" id="1.4.3.4"/>
    </reaction>
</comment>
<feature type="binding site" evidence="5">
    <location>
        <position position="285"/>
    </location>
    <ligand>
        <name>FAD</name>
        <dbReference type="ChEBI" id="CHEBI:57692"/>
    </ligand>
</feature>
<dbReference type="InterPro" id="IPR001613">
    <property type="entry name" value="Flavin_amine_oxidase"/>
</dbReference>
<dbReference type="FunFam" id="3.90.660.10:FF:000025">
    <property type="entry name" value="Amine oxidase"/>
    <property type="match status" value="1"/>
</dbReference>
<evidence type="ECO:0000256" key="2">
    <source>
        <dbReference type="ARBA" id="ARBA00005995"/>
    </source>
</evidence>
<dbReference type="OrthoDB" id="5046242at2759"/>
<dbReference type="GO" id="GO:0097621">
    <property type="term" value="F:monoamine oxidase activity"/>
    <property type="evidence" value="ECO:0007669"/>
    <property type="project" value="UniProtKB-EC"/>
</dbReference>
<dbReference type="Pfam" id="PF01593">
    <property type="entry name" value="Amino_oxidase"/>
    <property type="match status" value="1"/>
</dbReference>
<accession>A0A854QMJ3</accession>
<dbReference type="InterPro" id="IPR050703">
    <property type="entry name" value="Flavin_MAO"/>
</dbReference>
<dbReference type="Gene3D" id="3.90.660.10">
    <property type="match status" value="2"/>
</dbReference>
<evidence type="ECO:0000259" key="7">
    <source>
        <dbReference type="Pfam" id="PF01593"/>
    </source>
</evidence>
<dbReference type="EMBL" id="AMKT01000034">
    <property type="protein sequence ID" value="OXG23881.1"/>
    <property type="molecule type" value="Genomic_DNA"/>
</dbReference>